<dbReference type="AlphaFoldDB" id="A0A9W9YTQ6"/>
<evidence type="ECO:0000256" key="4">
    <source>
        <dbReference type="ARBA" id="ARBA00022692"/>
    </source>
</evidence>
<evidence type="ECO:0000256" key="1">
    <source>
        <dbReference type="ARBA" id="ARBA00004448"/>
    </source>
</evidence>
<comment type="similarity">
    <text evidence="2">Belongs to the TMEM242 family.</text>
</comment>
<evidence type="ECO:0000256" key="3">
    <source>
        <dbReference type="ARBA" id="ARBA00013934"/>
    </source>
</evidence>
<protein>
    <recommendedName>
        <fullName evidence="3">Transmembrane protein 242</fullName>
    </recommendedName>
</protein>
<evidence type="ECO:0000256" key="5">
    <source>
        <dbReference type="ARBA" id="ARBA00022792"/>
    </source>
</evidence>
<dbReference type="GO" id="GO:0005743">
    <property type="term" value="C:mitochondrial inner membrane"/>
    <property type="evidence" value="ECO:0007669"/>
    <property type="project" value="UniProtKB-SubCell"/>
</dbReference>
<keyword evidence="13" id="KW-1185">Reference proteome</keyword>
<evidence type="ECO:0000313" key="13">
    <source>
        <dbReference type="Proteomes" id="UP001163046"/>
    </source>
</evidence>
<feature type="transmembrane region" description="Helical" evidence="11">
    <location>
        <begin position="21"/>
        <end position="45"/>
    </location>
</feature>
<evidence type="ECO:0000256" key="10">
    <source>
        <dbReference type="SAM" id="MobiDB-lite"/>
    </source>
</evidence>
<evidence type="ECO:0000256" key="2">
    <source>
        <dbReference type="ARBA" id="ARBA00007570"/>
    </source>
</evidence>
<keyword evidence="7" id="KW-0496">Mitochondrion</keyword>
<gene>
    <name evidence="12" type="ORF">OS493_009545</name>
</gene>
<comment type="subcellular location">
    <subcellularLocation>
        <location evidence="1">Mitochondrion inner membrane</location>
        <topology evidence="1">Multi-pass membrane protein</topology>
    </subcellularLocation>
</comment>
<name>A0A9W9YTQ6_9CNID</name>
<dbReference type="EMBL" id="MU827305">
    <property type="protein sequence ID" value="KAJ7363393.1"/>
    <property type="molecule type" value="Genomic_DNA"/>
</dbReference>
<keyword evidence="5" id="KW-0999">Mitochondrion inner membrane</keyword>
<reference evidence="12" key="1">
    <citation type="submission" date="2023-01" db="EMBL/GenBank/DDBJ databases">
        <title>Genome assembly of the deep-sea coral Lophelia pertusa.</title>
        <authorList>
            <person name="Herrera S."/>
            <person name="Cordes E."/>
        </authorList>
    </citation>
    <scope>NUCLEOTIDE SEQUENCE</scope>
    <source>
        <strain evidence="12">USNM1676648</strain>
        <tissue evidence="12">Polyp</tissue>
    </source>
</reference>
<evidence type="ECO:0000256" key="9">
    <source>
        <dbReference type="ARBA" id="ARBA00045905"/>
    </source>
</evidence>
<accession>A0A9W9YTQ6</accession>
<feature type="region of interest" description="Disordered" evidence="10">
    <location>
        <begin position="125"/>
        <end position="151"/>
    </location>
</feature>
<feature type="transmembrane region" description="Helical" evidence="11">
    <location>
        <begin position="65"/>
        <end position="87"/>
    </location>
</feature>
<evidence type="ECO:0000313" key="12">
    <source>
        <dbReference type="EMBL" id="KAJ7363393.1"/>
    </source>
</evidence>
<dbReference type="PANTHER" id="PTHR13141">
    <property type="entry name" value="TRANSMEMBRANE PROTEIN 242"/>
    <property type="match status" value="1"/>
</dbReference>
<evidence type="ECO:0000256" key="11">
    <source>
        <dbReference type="SAM" id="Phobius"/>
    </source>
</evidence>
<keyword evidence="4 11" id="KW-0812">Transmembrane</keyword>
<proteinExistence type="inferred from homology"/>
<dbReference type="OrthoDB" id="2378895at2759"/>
<dbReference type="Pfam" id="PF07096">
    <property type="entry name" value="DUF1358"/>
    <property type="match status" value="1"/>
</dbReference>
<evidence type="ECO:0000256" key="7">
    <source>
        <dbReference type="ARBA" id="ARBA00023128"/>
    </source>
</evidence>
<dbReference type="PANTHER" id="PTHR13141:SF4">
    <property type="entry name" value="TRANSMEMBRANE PROTEIN 242"/>
    <property type="match status" value="1"/>
</dbReference>
<keyword evidence="6 11" id="KW-1133">Transmembrane helix</keyword>
<dbReference type="Proteomes" id="UP001163046">
    <property type="component" value="Unassembled WGS sequence"/>
</dbReference>
<evidence type="ECO:0000256" key="8">
    <source>
        <dbReference type="ARBA" id="ARBA00023136"/>
    </source>
</evidence>
<dbReference type="InterPro" id="IPR009792">
    <property type="entry name" value="TMEM242"/>
</dbReference>
<sequence>MADEDNAKQKSGASEDVKPTSVLPGALFLTGVTFASIVGGFGYAIGQARRRSPGSFDQQEGVKLAVRALGWGTVLAVSGVGILVLGVKTALGVKDAKEFGVKMRGILPTKDGKLVSYFESWRIPRNKGGENNDEWLSSSSKPETKKITTEE</sequence>
<organism evidence="12 13">
    <name type="scientific">Desmophyllum pertusum</name>
    <dbReference type="NCBI Taxonomy" id="174260"/>
    <lineage>
        <taxon>Eukaryota</taxon>
        <taxon>Metazoa</taxon>
        <taxon>Cnidaria</taxon>
        <taxon>Anthozoa</taxon>
        <taxon>Hexacorallia</taxon>
        <taxon>Scleractinia</taxon>
        <taxon>Caryophylliina</taxon>
        <taxon>Caryophylliidae</taxon>
        <taxon>Desmophyllum</taxon>
    </lineage>
</organism>
<feature type="compositionally biased region" description="Basic and acidic residues" evidence="10">
    <location>
        <begin position="142"/>
        <end position="151"/>
    </location>
</feature>
<comment type="function">
    <text evidence="9">Scaffold protein that participates in the c-ring assembly of mitochondrial ATP synthase (F(1)F(0) ATP synthase or complex V) by facilitating the membrane insertion and oligomer formation of the subunit c/ATP5MC3. Participates in the incorporation of the c-ring into vestigial complexes. Additionally influences the incorporation of subunits MT-ATP6, MT-ATP8, ATP5MJ, and ATP5MK in the ATP synthase.</text>
</comment>
<comment type="caution">
    <text evidence="12">The sequence shown here is derived from an EMBL/GenBank/DDBJ whole genome shotgun (WGS) entry which is preliminary data.</text>
</comment>
<evidence type="ECO:0000256" key="6">
    <source>
        <dbReference type="ARBA" id="ARBA00022989"/>
    </source>
</evidence>
<keyword evidence="8 11" id="KW-0472">Membrane</keyword>